<evidence type="ECO:0000313" key="4">
    <source>
        <dbReference type="Proteomes" id="UP001157006"/>
    </source>
</evidence>
<reference evidence="3 4" key="1">
    <citation type="submission" date="2023-01" db="EMBL/GenBank/DDBJ databases">
        <authorList>
            <person name="Kreplak J."/>
        </authorList>
    </citation>
    <scope>NUCLEOTIDE SEQUENCE [LARGE SCALE GENOMIC DNA]</scope>
</reference>
<keyword evidence="4" id="KW-1185">Reference proteome</keyword>
<dbReference type="EMBL" id="OX451736">
    <property type="protein sequence ID" value="CAI8586399.1"/>
    <property type="molecule type" value="Genomic_DNA"/>
</dbReference>
<dbReference type="PANTHER" id="PTHR16166">
    <property type="entry name" value="VACUOLAR PROTEIN SORTING-ASSOCIATED PROTEIN VPS13"/>
    <property type="match status" value="1"/>
</dbReference>
<dbReference type="PANTHER" id="PTHR16166:SF93">
    <property type="entry name" value="INTERMEMBRANE LIPID TRANSFER PROTEIN VPS13"/>
    <property type="match status" value="1"/>
</dbReference>
<gene>
    <name evidence="3" type="ORF">VFH_I252560</name>
</gene>
<dbReference type="Proteomes" id="UP001157006">
    <property type="component" value="Chromosome 1L"/>
</dbReference>
<feature type="domain" description="Vacuolar protein sorting-associated protein 13 VPS13 adaptor binding" evidence="2">
    <location>
        <begin position="412"/>
        <end position="514"/>
    </location>
</feature>
<proteinExistence type="inferred from homology"/>
<dbReference type="CDD" id="cd00030">
    <property type="entry name" value="C2"/>
    <property type="match status" value="1"/>
</dbReference>
<dbReference type="InterPro" id="IPR009543">
    <property type="entry name" value="VPS13_VAB"/>
</dbReference>
<protein>
    <recommendedName>
        <fullName evidence="2">Vacuolar protein sorting-associated protein 13 VPS13 adaptor binding domain-containing protein</fullName>
    </recommendedName>
</protein>
<evidence type="ECO:0000256" key="1">
    <source>
        <dbReference type="ARBA" id="ARBA00006545"/>
    </source>
</evidence>
<comment type="similarity">
    <text evidence="1">Belongs to the VPS13 family.</text>
</comment>
<dbReference type="Pfam" id="PF25036">
    <property type="entry name" value="VPS13_VAB"/>
    <property type="match status" value="1"/>
</dbReference>
<accession>A0AAV0YLL5</accession>
<evidence type="ECO:0000313" key="3">
    <source>
        <dbReference type="EMBL" id="CAI8586399.1"/>
    </source>
</evidence>
<sequence length="554" mass="62592">MLHHGDCVSVWIPPPRFSNRLNVADESREARYYVAVQILEAKVMMQMGLSIIDDGNSHNFFCALRLVVDSQASEQQRLFPQSARTKCVKPIISRINNQDEGNVKWNELFIFEVPRKAPAKLEIEVTNLTAKAGKGGEWESVRSLLPLTVGPKFLKKEYIGMEVVMKNGKKHVIFRGLVGVVNDSDVILNISTCHASSGHEPSLGTSSSNTVVEEVFQNQYYQPSSGWGNSWPDVHPDNPRHWSTRDFSSSSKDFFEPPLPPGWKWASGWSIEKFQHVDKEGWAYESDIKNLRWPPTSSKSSTKSASDVVRRRRWIRTRQPTSEQGVESLQSGVSTVHPGASTVLSWRSTSKDSEQHLQIRPSFDNSQPSYSWSHVVAVGSTYIFSKDQQLDPGCRPNSVTSNCSLKLNEIEKKDILLCCNPSSGSKQIWFSVGTDASVLNTELNTPVYDWRISINSPMKLENRLPCPAEFSILEKTKEGNGVERHRGIVSSRQSVHIYSVDIQKPLYLTLSVQNGWVMEKEPILVLDPALSNHVSSFWMVHRQSRRKTRSNYFA</sequence>
<dbReference type="InterPro" id="IPR026847">
    <property type="entry name" value="VPS13"/>
</dbReference>
<evidence type="ECO:0000259" key="2">
    <source>
        <dbReference type="Pfam" id="PF25036"/>
    </source>
</evidence>
<dbReference type="AlphaFoldDB" id="A0AAV0YLL5"/>
<organism evidence="3 4">
    <name type="scientific">Vicia faba</name>
    <name type="common">Broad bean</name>
    <name type="synonym">Faba vulgaris</name>
    <dbReference type="NCBI Taxonomy" id="3906"/>
    <lineage>
        <taxon>Eukaryota</taxon>
        <taxon>Viridiplantae</taxon>
        <taxon>Streptophyta</taxon>
        <taxon>Embryophyta</taxon>
        <taxon>Tracheophyta</taxon>
        <taxon>Spermatophyta</taxon>
        <taxon>Magnoliopsida</taxon>
        <taxon>eudicotyledons</taxon>
        <taxon>Gunneridae</taxon>
        <taxon>Pentapetalae</taxon>
        <taxon>rosids</taxon>
        <taxon>fabids</taxon>
        <taxon>Fabales</taxon>
        <taxon>Fabaceae</taxon>
        <taxon>Papilionoideae</taxon>
        <taxon>50 kb inversion clade</taxon>
        <taxon>NPAAA clade</taxon>
        <taxon>Hologalegina</taxon>
        <taxon>IRL clade</taxon>
        <taxon>Fabeae</taxon>
        <taxon>Vicia</taxon>
    </lineage>
</organism>
<name>A0AAV0YLL5_VICFA</name>
<dbReference type="GO" id="GO:0045053">
    <property type="term" value="P:protein retention in Golgi apparatus"/>
    <property type="evidence" value="ECO:0007669"/>
    <property type="project" value="TreeGrafter"/>
</dbReference>
<dbReference type="GO" id="GO:0006623">
    <property type="term" value="P:protein targeting to vacuole"/>
    <property type="evidence" value="ECO:0007669"/>
    <property type="project" value="TreeGrafter"/>
</dbReference>